<protein>
    <submittedName>
        <fullName evidence="5">Monocarboxylate transporter 9-like</fullName>
    </submittedName>
</protein>
<sequence length="274" mass="28668">MEKGITGPIASSLSEKFGHRAVGITGSIVAATGFGVSSLAPNLSLLYLTYGVLTGLGFGMMFFQSIVSVQDHFEKRKSLAMGVAVCGSGLVVLHIYIPDIARDVGIGVNKAAFLLSIVGVANTVARIVMGAFADFRCANRRYMLGASIMVRGVIVSMLPSLTGYNVIATVCGFYGLTVGTTISLVPVVLRDLVGIEKLGPSFGLTMVAVGLGSLLLSTGGSLYDLTGSYDLTLYITGSLLFIAGGTIMSLPWVRKMQNRCCYHGSASITAETEP</sequence>
<name>A0A1S3IRU5_LINAN</name>
<feature type="transmembrane region" description="Helical" evidence="2">
    <location>
        <begin position="231"/>
        <end position="253"/>
    </location>
</feature>
<dbReference type="KEGG" id="lak:106166821"/>
<feature type="transmembrane region" description="Helical" evidence="2">
    <location>
        <begin position="167"/>
        <end position="189"/>
    </location>
</feature>
<dbReference type="GO" id="GO:0008028">
    <property type="term" value="F:monocarboxylic acid transmembrane transporter activity"/>
    <property type="evidence" value="ECO:0007669"/>
    <property type="project" value="TreeGrafter"/>
</dbReference>
<dbReference type="PANTHER" id="PTHR11360:SF284">
    <property type="entry name" value="EG:103B4.3 PROTEIN-RELATED"/>
    <property type="match status" value="1"/>
</dbReference>
<feature type="transmembrane region" description="Helical" evidence="2">
    <location>
        <begin position="21"/>
        <end position="40"/>
    </location>
</feature>
<evidence type="ECO:0000256" key="2">
    <source>
        <dbReference type="SAM" id="Phobius"/>
    </source>
</evidence>
<comment type="subcellular location">
    <subcellularLocation>
        <location evidence="1">Membrane</location>
        <topology evidence="1">Multi-pass membrane protein</topology>
    </subcellularLocation>
</comment>
<dbReference type="Gene3D" id="1.20.1250.20">
    <property type="entry name" value="MFS general substrate transporter like domains"/>
    <property type="match status" value="2"/>
</dbReference>
<feature type="transmembrane region" description="Helical" evidence="2">
    <location>
        <begin position="201"/>
        <end position="219"/>
    </location>
</feature>
<dbReference type="STRING" id="7574.A0A1S3IRU5"/>
<evidence type="ECO:0000313" key="5">
    <source>
        <dbReference type="RefSeq" id="XP_013400935.1"/>
    </source>
</evidence>
<dbReference type="Proteomes" id="UP000085678">
    <property type="component" value="Unplaced"/>
</dbReference>
<dbReference type="InterPro" id="IPR050327">
    <property type="entry name" value="Proton-linked_MCT"/>
</dbReference>
<keyword evidence="2" id="KW-0472">Membrane</keyword>
<feature type="domain" description="Major facilitator superfamily (MFS) profile" evidence="3">
    <location>
        <begin position="43"/>
        <end position="274"/>
    </location>
</feature>
<proteinExistence type="predicted"/>
<dbReference type="SUPFAM" id="SSF103473">
    <property type="entry name" value="MFS general substrate transporter"/>
    <property type="match status" value="1"/>
</dbReference>
<dbReference type="GO" id="GO:0016020">
    <property type="term" value="C:membrane"/>
    <property type="evidence" value="ECO:0007669"/>
    <property type="project" value="UniProtKB-SubCell"/>
</dbReference>
<dbReference type="Pfam" id="PF07690">
    <property type="entry name" value="MFS_1"/>
    <property type="match status" value="2"/>
</dbReference>
<dbReference type="InterPro" id="IPR036259">
    <property type="entry name" value="MFS_trans_sf"/>
</dbReference>
<dbReference type="AlphaFoldDB" id="A0A1S3IRU5"/>
<dbReference type="InterPro" id="IPR020846">
    <property type="entry name" value="MFS_dom"/>
</dbReference>
<keyword evidence="2" id="KW-0812">Transmembrane</keyword>
<evidence type="ECO:0000259" key="3">
    <source>
        <dbReference type="PROSITE" id="PS50850"/>
    </source>
</evidence>
<feature type="transmembrane region" description="Helical" evidence="2">
    <location>
        <begin position="79"/>
        <end position="97"/>
    </location>
</feature>
<feature type="transmembrane region" description="Helical" evidence="2">
    <location>
        <begin position="112"/>
        <end position="135"/>
    </location>
</feature>
<evidence type="ECO:0000313" key="4">
    <source>
        <dbReference type="Proteomes" id="UP000085678"/>
    </source>
</evidence>
<organism evidence="4 5">
    <name type="scientific">Lingula anatina</name>
    <name type="common">Brachiopod</name>
    <name type="synonym">Lingula unguis</name>
    <dbReference type="NCBI Taxonomy" id="7574"/>
    <lineage>
        <taxon>Eukaryota</taxon>
        <taxon>Metazoa</taxon>
        <taxon>Spiralia</taxon>
        <taxon>Lophotrochozoa</taxon>
        <taxon>Brachiopoda</taxon>
        <taxon>Linguliformea</taxon>
        <taxon>Lingulata</taxon>
        <taxon>Lingulida</taxon>
        <taxon>Linguloidea</taxon>
        <taxon>Lingulidae</taxon>
        <taxon>Lingula</taxon>
    </lineage>
</organism>
<accession>A0A1S3IRU5</accession>
<keyword evidence="4" id="KW-1185">Reference proteome</keyword>
<gene>
    <name evidence="5" type="primary">LOC106166821</name>
</gene>
<reference evidence="5" key="1">
    <citation type="submission" date="2025-08" db="UniProtKB">
        <authorList>
            <consortium name="RefSeq"/>
        </authorList>
    </citation>
    <scope>IDENTIFICATION</scope>
    <source>
        <tissue evidence="5">Gonads</tissue>
    </source>
</reference>
<dbReference type="InterPro" id="IPR011701">
    <property type="entry name" value="MFS"/>
</dbReference>
<dbReference type="PANTHER" id="PTHR11360">
    <property type="entry name" value="MONOCARBOXYLATE TRANSPORTER"/>
    <property type="match status" value="1"/>
</dbReference>
<dbReference type="GeneID" id="106166821"/>
<feature type="transmembrane region" description="Helical" evidence="2">
    <location>
        <begin position="142"/>
        <end position="161"/>
    </location>
</feature>
<dbReference type="InParanoid" id="A0A1S3IRU5"/>
<evidence type="ECO:0000256" key="1">
    <source>
        <dbReference type="ARBA" id="ARBA00004141"/>
    </source>
</evidence>
<dbReference type="OrthoDB" id="6499973at2759"/>
<dbReference type="RefSeq" id="XP_013400935.1">
    <property type="nucleotide sequence ID" value="XM_013545481.1"/>
</dbReference>
<feature type="transmembrane region" description="Helical" evidence="2">
    <location>
        <begin position="46"/>
        <end position="67"/>
    </location>
</feature>
<dbReference type="PROSITE" id="PS50850">
    <property type="entry name" value="MFS"/>
    <property type="match status" value="1"/>
</dbReference>
<keyword evidence="2" id="KW-1133">Transmembrane helix</keyword>